<evidence type="ECO:0000256" key="2">
    <source>
        <dbReference type="PROSITE-ProRule" id="PRU01091"/>
    </source>
</evidence>
<dbReference type="EMBL" id="FOLW01000003">
    <property type="protein sequence ID" value="SFC61433.1"/>
    <property type="molecule type" value="Genomic_DNA"/>
</dbReference>
<dbReference type="SMART" id="SM00862">
    <property type="entry name" value="Trans_reg_C"/>
    <property type="match status" value="1"/>
</dbReference>
<gene>
    <name evidence="5" type="ORF">SAMN02745723_103117</name>
</gene>
<keyword evidence="3" id="KW-0812">Transmembrane</keyword>
<evidence type="ECO:0000256" key="1">
    <source>
        <dbReference type="ARBA" id="ARBA00023125"/>
    </source>
</evidence>
<dbReference type="GO" id="GO:0006355">
    <property type="term" value="P:regulation of DNA-templated transcription"/>
    <property type="evidence" value="ECO:0007669"/>
    <property type="project" value="InterPro"/>
</dbReference>
<dbReference type="InterPro" id="IPR036388">
    <property type="entry name" value="WH-like_DNA-bd_sf"/>
</dbReference>
<dbReference type="AlphaFoldDB" id="A0AAJ4W9R2"/>
<dbReference type="Proteomes" id="UP000226420">
    <property type="component" value="Unassembled WGS sequence"/>
</dbReference>
<reference evidence="5 6" key="1">
    <citation type="submission" date="2016-10" db="EMBL/GenBank/DDBJ databases">
        <authorList>
            <person name="Varghese N."/>
            <person name="Submissions S."/>
        </authorList>
    </citation>
    <scope>NUCLEOTIDE SEQUENCE [LARGE SCALE GENOMIC DNA]</scope>
    <source>
        <strain evidence="5 6">DSM 5563</strain>
    </source>
</reference>
<evidence type="ECO:0000313" key="5">
    <source>
        <dbReference type="EMBL" id="SFC61433.1"/>
    </source>
</evidence>
<dbReference type="InterPro" id="IPR016032">
    <property type="entry name" value="Sig_transdc_resp-reg_C-effctor"/>
</dbReference>
<keyword evidence="3" id="KW-0472">Membrane</keyword>
<comment type="caution">
    <text evidence="5">The sequence shown here is derived from an EMBL/GenBank/DDBJ whole genome shotgun (WGS) entry which is preliminary data.</text>
</comment>
<name>A0AAJ4W9R2_9GAMM</name>
<evidence type="ECO:0000313" key="6">
    <source>
        <dbReference type="Proteomes" id="UP000226420"/>
    </source>
</evidence>
<feature type="domain" description="OmpR/PhoB-type" evidence="4">
    <location>
        <begin position="6"/>
        <end position="109"/>
    </location>
</feature>
<keyword evidence="1 2" id="KW-0238">DNA-binding</keyword>
<sequence length="260" mass="30212">MTTSSNTFYRINGQIDYEPQNHILRHCSTNVEVTLFAPASRCLLLLIEKQNTIIKQQELMLIGWEMHGLSVSPNAFYQNIANIRRAFNELLPGLEVITTIKRVGLLISNEVNIESIGANPEVFSERIQDPDIYIDSYSTFRKKYNLAISLTICLIALLFLASSIVYYRYQLEKNTLFFNQYTLYGKSNSGCDVFINKLDNEALIYSDMQIINTMDCKKFNQAYITRWPEWTRTSIVLCSMARYRSDELSCTTYFYESNYQ</sequence>
<evidence type="ECO:0000256" key="3">
    <source>
        <dbReference type="SAM" id="Phobius"/>
    </source>
</evidence>
<feature type="DNA-binding region" description="OmpR/PhoB-type" evidence="2">
    <location>
        <begin position="6"/>
        <end position="109"/>
    </location>
</feature>
<dbReference type="SUPFAM" id="SSF46894">
    <property type="entry name" value="C-terminal effector domain of the bipartite response regulators"/>
    <property type="match status" value="1"/>
</dbReference>
<dbReference type="PROSITE" id="PS51755">
    <property type="entry name" value="OMPR_PHOB"/>
    <property type="match status" value="1"/>
</dbReference>
<accession>A0AAJ4W9R2</accession>
<dbReference type="GO" id="GO:0003677">
    <property type="term" value="F:DNA binding"/>
    <property type="evidence" value="ECO:0007669"/>
    <property type="project" value="UniProtKB-UniRule"/>
</dbReference>
<organism evidence="5 6">
    <name type="scientific">Pragia fontium DSM 5563 = ATCC 49100</name>
    <dbReference type="NCBI Taxonomy" id="1122977"/>
    <lineage>
        <taxon>Bacteria</taxon>
        <taxon>Pseudomonadati</taxon>
        <taxon>Pseudomonadota</taxon>
        <taxon>Gammaproteobacteria</taxon>
        <taxon>Enterobacterales</taxon>
        <taxon>Budviciaceae</taxon>
        <taxon>Pragia</taxon>
    </lineage>
</organism>
<dbReference type="GO" id="GO:0000160">
    <property type="term" value="P:phosphorelay signal transduction system"/>
    <property type="evidence" value="ECO:0007669"/>
    <property type="project" value="InterPro"/>
</dbReference>
<protein>
    <submittedName>
        <fullName evidence="5">DNA-binding winged helix-turn-helix (WHTH) domain-containing protein</fullName>
    </submittedName>
</protein>
<keyword evidence="3" id="KW-1133">Transmembrane helix</keyword>
<proteinExistence type="predicted"/>
<dbReference type="Gene3D" id="1.10.10.10">
    <property type="entry name" value="Winged helix-like DNA-binding domain superfamily/Winged helix DNA-binding domain"/>
    <property type="match status" value="1"/>
</dbReference>
<dbReference type="InterPro" id="IPR001867">
    <property type="entry name" value="OmpR/PhoB-type_DNA-bd"/>
</dbReference>
<dbReference type="RefSeq" id="WP_074821635.1">
    <property type="nucleotide sequence ID" value="NZ_FOLW01000003.1"/>
</dbReference>
<evidence type="ECO:0000259" key="4">
    <source>
        <dbReference type="PROSITE" id="PS51755"/>
    </source>
</evidence>
<feature type="transmembrane region" description="Helical" evidence="3">
    <location>
        <begin position="146"/>
        <end position="169"/>
    </location>
</feature>